<gene>
    <name evidence="2" type="ORF">ACFYNQ_48740</name>
</gene>
<protein>
    <submittedName>
        <fullName evidence="2">CGNR zinc finger domain-containing protein</fullName>
    </submittedName>
</protein>
<dbReference type="EMBL" id="JBIAHM010000027">
    <property type="protein sequence ID" value="MFE9606415.1"/>
    <property type="molecule type" value="Genomic_DNA"/>
</dbReference>
<dbReference type="InterPro" id="IPR010852">
    <property type="entry name" value="ABATE"/>
</dbReference>
<dbReference type="PANTHER" id="PTHR35525">
    <property type="entry name" value="BLL6575 PROTEIN"/>
    <property type="match status" value="1"/>
</dbReference>
<feature type="domain" description="Zinc finger CGNR" evidence="1">
    <location>
        <begin position="138"/>
        <end position="180"/>
    </location>
</feature>
<organism evidence="2 3">
    <name type="scientific">Streptomyces hokutonensis</name>
    <dbReference type="NCBI Taxonomy" id="1306990"/>
    <lineage>
        <taxon>Bacteria</taxon>
        <taxon>Bacillati</taxon>
        <taxon>Actinomycetota</taxon>
        <taxon>Actinomycetes</taxon>
        <taxon>Kitasatosporales</taxon>
        <taxon>Streptomycetaceae</taxon>
        <taxon>Streptomyces</taxon>
    </lineage>
</organism>
<dbReference type="SUPFAM" id="SSF160904">
    <property type="entry name" value="Jann2411-like"/>
    <property type="match status" value="1"/>
</dbReference>
<reference evidence="2 3" key="1">
    <citation type="submission" date="2024-10" db="EMBL/GenBank/DDBJ databases">
        <title>The Natural Products Discovery Center: Release of the First 8490 Sequenced Strains for Exploring Actinobacteria Biosynthetic Diversity.</title>
        <authorList>
            <person name="Kalkreuter E."/>
            <person name="Kautsar S.A."/>
            <person name="Yang D."/>
            <person name="Bader C.D."/>
            <person name="Teijaro C.N."/>
            <person name="Fluegel L."/>
            <person name="Davis C.M."/>
            <person name="Simpson J.R."/>
            <person name="Lauterbach L."/>
            <person name="Steele A.D."/>
            <person name="Gui C."/>
            <person name="Meng S."/>
            <person name="Li G."/>
            <person name="Viehrig K."/>
            <person name="Ye F."/>
            <person name="Su P."/>
            <person name="Kiefer A.F."/>
            <person name="Nichols A."/>
            <person name="Cepeda A.J."/>
            <person name="Yan W."/>
            <person name="Fan B."/>
            <person name="Jiang Y."/>
            <person name="Adhikari A."/>
            <person name="Zheng C.-J."/>
            <person name="Schuster L."/>
            <person name="Cowan T.M."/>
            <person name="Smanski M.J."/>
            <person name="Chevrette M.G."/>
            <person name="De Carvalho L.P.S."/>
            <person name="Shen B."/>
        </authorList>
    </citation>
    <scope>NUCLEOTIDE SEQUENCE [LARGE SCALE GENOMIC DNA]</scope>
    <source>
        <strain evidence="2 3">NPDC006488</strain>
    </source>
</reference>
<dbReference type="Pfam" id="PF11706">
    <property type="entry name" value="zf-CGNR"/>
    <property type="match status" value="1"/>
</dbReference>
<dbReference type="InterPro" id="IPR021005">
    <property type="entry name" value="Znf_CGNR"/>
</dbReference>
<comment type="caution">
    <text evidence="2">The sequence shown here is derived from an EMBL/GenBank/DDBJ whole genome shotgun (WGS) entry which is preliminary data.</text>
</comment>
<dbReference type="Proteomes" id="UP001601303">
    <property type="component" value="Unassembled WGS sequence"/>
</dbReference>
<dbReference type="Pfam" id="PF07336">
    <property type="entry name" value="ABATE"/>
    <property type="match status" value="1"/>
</dbReference>
<dbReference type="Gene3D" id="1.10.3300.10">
    <property type="entry name" value="Jann2411-like domain"/>
    <property type="match status" value="1"/>
</dbReference>
<dbReference type="PANTHER" id="PTHR35525:SF3">
    <property type="entry name" value="BLL6575 PROTEIN"/>
    <property type="match status" value="1"/>
</dbReference>
<proteinExistence type="predicted"/>
<accession>A0ABW6MJX0</accession>
<keyword evidence="3" id="KW-1185">Reference proteome</keyword>
<dbReference type="InterPro" id="IPR023286">
    <property type="entry name" value="ABATE_dom_sf"/>
</dbReference>
<sequence>MSSTPRFRQGAGRLCLDFIRTLRHRGSPDVVEELPDAEALSAWVRQCGPCAAGGDADAAGARDLREAVHALITAARAGRMPDAHSLALLNEAAAHPVPVPRLSRTGRLDWQAEDPVRATLALVARDALDLATSPLITRVRDCAGPTCGALFLDISRPGNRRWCSMGTCGNRAKKETLRGRTA</sequence>
<evidence type="ECO:0000313" key="3">
    <source>
        <dbReference type="Proteomes" id="UP001601303"/>
    </source>
</evidence>
<evidence type="ECO:0000259" key="1">
    <source>
        <dbReference type="Pfam" id="PF11706"/>
    </source>
</evidence>
<dbReference type="RefSeq" id="WP_388115077.1">
    <property type="nucleotide sequence ID" value="NZ_JBIAHM010000027.1"/>
</dbReference>
<name>A0ABW6MJX0_9ACTN</name>
<evidence type="ECO:0000313" key="2">
    <source>
        <dbReference type="EMBL" id="MFE9606415.1"/>
    </source>
</evidence>